<dbReference type="AlphaFoldDB" id="A0A1N7A2V1"/>
<proteinExistence type="predicted"/>
<reference evidence="3 4" key="1">
    <citation type="submission" date="2017-01" db="EMBL/GenBank/DDBJ databases">
        <authorList>
            <person name="Mah S.A."/>
            <person name="Swanson W.J."/>
            <person name="Moy G.W."/>
            <person name="Vacquier V.D."/>
        </authorList>
    </citation>
    <scope>NUCLEOTIDE SEQUENCE [LARGE SCALE GENOMIC DNA]</scope>
    <source>
        <strain evidence="3 4">ATCC 29606</strain>
    </source>
</reference>
<evidence type="ECO:0000256" key="2">
    <source>
        <dbReference type="SAM" id="Phobius"/>
    </source>
</evidence>
<sequence length="367" mass="41514">MAKNNPPQAPTLELSRRPKAGDVSAFPGGRVSYLAPLPLPTGLPAQDYAHAVGEVNDTYLDFGTGLPNVFSWQFRLGLPLIVWIMSVALLPIIGAPLVMLVVGGSKMGYQALLELFRLGLGIGSILAVATLALGLGNWLIKDRNRQDIFPTRFNRQRREVCFVPEGHTEPIFVPWESLSAWVIEAQRSTQRGIQRQYGMGVGFHHAENGEDYFLERPCSSVPTAIASWEAIRAYMEYQVHSLKEIQDPFDLQGPDDPPHEGLHTFRNARARMRRRNREGDVGVFYVAGWYLYHLMTLWTLPFRLTDWEVARAKRQQRQDLPAAMREWSQPLPPEQWAKRSPELERAIAEREAELADETKDPQPPVQA</sequence>
<gene>
    <name evidence="3" type="ORF">SAMN05421672_1203</name>
</gene>
<feature type="transmembrane region" description="Helical" evidence="2">
    <location>
        <begin position="115"/>
        <end position="140"/>
    </location>
</feature>
<keyword evidence="2" id="KW-0472">Membrane</keyword>
<protein>
    <submittedName>
        <fullName evidence="3">Uncharacterized protein</fullName>
    </submittedName>
</protein>
<organism evidence="3 4">
    <name type="scientific">Pseudomonas flexibilis</name>
    <dbReference type="NCBI Taxonomy" id="706570"/>
    <lineage>
        <taxon>Bacteria</taxon>
        <taxon>Pseudomonadati</taxon>
        <taxon>Pseudomonadota</taxon>
        <taxon>Gammaproteobacteria</taxon>
        <taxon>Pseudomonadales</taxon>
        <taxon>Pseudomonadaceae</taxon>
        <taxon>Pseudomonas</taxon>
    </lineage>
</organism>
<evidence type="ECO:0000313" key="4">
    <source>
        <dbReference type="Proteomes" id="UP000186079"/>
    </source>
</evidence>
<keyword evidence="2" id="KW-0812">Transmembrane</keyword>
<evidence type="ECO:0000256" key="1">
    <source>
        <dbReference type="SAM" id="MobiDB-lite"/>
    </source>
</evidence>
<dbReference type="EMBL" id="FTMC01000020">
    <property type="protein sequence ID" value="SIR33404.1"/>
    <property type="molecule type" value="Genomic_DNA"/>
</dbReference>
<evidence type="ECO:0000313" key="3">
    <source>
        <dbReference type="EMBL" id="SIR33404.1"/>
    </source>
</evidence>
<feature type="transmembrane region" description="Helical" evidence="2">
    <location>
        <begin position="281"/>
        <end position="300"/>
    </location>
</feature>
<accession>A0A1N7A2V1</accession>
<dbReference type="Proteomes" id="UP000186079">
    <property type="component" value="Unassembled WGS sequence"/>
</dbReference>
<feature type="compositionally biased region" description="Basic and acidic residues" evidence="1">
    <location>
        <begin position="336"/>
        <end position="360"/>
    </location>
</feature>
<keyword evidence="2" id="KW-1133">Transmembrane helix</keyword>
<feature type="region of interest" description="Disordered" evidence="1">
    <location>
        <begin position="320"/>
        <end position="367"/>
    </location>
</feature>
<dbReference type="RefSeq" id="WP_076380938.1">
    <property type="nucleotide sequence ID" value="NZ_FTMC01000020.1"/>
</dbReference>
<feature type="transmembrane region" description="Helical" evidence="2">
    <location>
        <begin position="80"/>
        <end position="103"/>
    </location>
</feature>
<name>A0A1N7A2V1_9PSED</name>